<evidence type="ECO:0000313" key="3">
    <source>
        <dbReference type="EMBL" id="MBO1901987.1"/>
    </source>
</evidence>
<sequence length="175" mass="19010">MAEHRRPAPARRRGARVLMILIILVVLLAAAGTGVYLFLADAGPQQSAREENFREPDVPPEFFPDGSAADNLPYFSEVLRVYAVGDDPVEGRGLVDAVVESGFDRTAMQVSFDRTKTGLVADNIFVSVLIGRHCLIGQMVVEDRTFVAETAPAIGPGRDLCLIGETREIDWDPAA</sequence>
<reference evidence="3" key="1">
    <citation type="submission" date="2021-03" db="EMBL/GenBank/DDBJ databases">
        <title>Leucobacter chromiisoli sp. nov., isolated from chromium-containing soil of chemical plant.</title>
        <authorList>
            <person name="Xu Z."/>
        </authorList>
    </citation>
    <scope>NUCLEOTIDE SEQUENCE</scope>
    <source>
        <strain evidence="3">S27</strain>
    </source>
</reference>
<keyword evidence="4" id="KW-1185">Reference proteome</keyword>
<comment type="caution">
    <text evidence="3">The sequence shown here is derived from an EMBL/GenBank/DDBJ whole genome shotgun (WGS) entry which is preliminary data.</text>
</comment>
<feature type="transmembrane region" description="Helical" evidence="1">
    <location>
        <begin position="20"/>
        <end position="39"/>
    </location>
</feature>
<evidence type="ECO:0000256" key="1">
    <source>
        <dbReference type="SAM" id="Phobius"/>
    </source>
</evidence>
<name>A0A939MNT1_9MICO</name>
<feature type="domain" description="DUF6993" evidence="2">
    <location>
        <begin position="82"/>
        <end position="165"/>
    </location>
</feature>
<keyword evidence="1" id="KW-0812">Transmembrane</keyword>
<protein>
    <recommendedName>
        <fullName evidence="2">DUF6993 domain-containing protein</fullName>
    </recommendedName>
</protein>
<dbReference type="InterPro" id="IPR054262">
    <property type="entry name" value="DUF6993"/>
</dbReference>
<dbReference type="Pfam" id="PF22504">
    <property type="entry name" value="DUF6993"/>
    <property type="match status" value="1"/>
</dbReference>
<dbReference type="EMBL" id="JAGDYM010000009">
    <property type="protein sequence ID" value="MBO1901987.1"/>
    <property type="molecule type" value="Genomic_DNA"/>
</dbReference>
<dbReference type="Proteomes" id="UP000664382">
    <property type="component" value="Unassembled WGS sequence"/>
</dbReference>
<dbReference type="AlphaFoldDB" id="A0A939MNT1"/>
<evidence type="ECO:0000313" key="4">
    <source>
        <dbReference type="Proteomes" id="UP000664382"/>
    </source>
</evidence>
<organism evidence="3 4">
    <name type="scientific">Leucobacter weissii</name>
    <dbReference type="NCBI Taxonomy" id="1983706"/>
    <lineage>
        <taxon>Bacteria</taxon>
        <taxon>Bacillati</taxon>
        <taxon>Actinomycetota</taxon>
        <taxon>Actinomycetes</taxon>
        <taxon>Micrococcales</taxon>
        <taxon>Microbacteriaceae</taxon>
        <taxon>Leucobacter</taxon>
    </lineage>
</organism>
<evidence type="ECO:0000259" key="2">
    <source>
        <dbReference type="Pfam" id="PF22504"/>
    </source>
</evidence>
<dbReference type="RefSeq" id="WP_208097744.1">
    <property type="nucleotide sequence ID" value="NZ_JAGDYM010000009.1"/>
</dbReference>
<proteinExistence type="predicted"/>
<accession>A0A939MNT1</accession>
<keyword evidence="1" id="KW-0472">Membrane</keyword>
<keyword evidence="1" id="KW-1133">Transmembrane helix</keyword>
<gene>
    <name evidence="3" type="ORF">J4H92_08500</name>
</gene>